<evidence type="ECO:0000256" key="7">
    <source>
        <dbReference type="ARBA" id="ARBA00023012"/>
    </source>
</evidence>
<keyword evidence="9" id="KW-0472">Membrane</keyword>
<keyword evidence="4" id="KW-0597">Phosphoprotein</keyword>
<dbReference type="InterPro" id="IPR050482">
    <property type="entry name" value="Sensor_HK_TwoCompSys"/>
</dbReference>
<evidence type="ECO:0000256" key="5">
    <source>
        <dbReference type="ARBA" id="ARBA00022679"/>
    </source>
</evidence>
<dbReference type="SMART" id="SM00304">
    <property type="entry name" value="HAMP"/>
    <property type="match status" value="1"/>
</dbReference>
<evidence type="ECO:0000259" key="11">
    <source>
        <dbReference type="PROSITE" id="PS50885"/>
    </source>
</evidence>
<feature type="transmembrane region" description="Helical" evidence="9">
    <location>
        <begin position="184"/>
        <end position="206"/>
    </location>
</feature>
<dbReference type="InterPro" id="IPR003660">
    <property type="entry name" value="HAMP_dom"/>
</dbReference>
<dbReference type="AlphaFoldDB" id="A0A5C1Q4M8"/>
<evidence type="ECO:0000256" key="2">
    <source>
        <dbReference type="ARBA" id="ARBA00004370"/>
    </source>
</evidence>
<dbReference type="PANTHER" id="PTHR24421">
    <property type="entry name" value="NITRATE/NITRITE SENSOR PROTEIN NARX-RELATED"/>
    <property type="match status" value="1"/>
</dbReference>
<dbReference type="GO" id="GO:0046983">
    <property type="term" value="F:protein dimerization activity"/>
    <property type="evidence" value="ECO:0007669"/>
    <property type="project" value="InterPro"/>
</dbReference>
<dbReference type="GO" id="GO:0016020">
    <property type="term" value="C:membrane"/>
    <property type="evidence" value="ECO:0007669"/>
    <property type="project" value="UniProtKB-SubCell"/>
</dbReference>
<evidence type="ECO:0000313" key="13">
    <source>
        <dbReference type="Proteomes" id="UP000323522"/>
    </source>
</evidence>
<keyword evidence="6" id="KW-0418">Kinase</keyword>
<dbReference type="KEGG" id="snn:EWH46_15770"/>
<sequence length="515" mass="56103">MACPRGTGCVHNPHMNDEISLAMDEDEARPVAVRTRAPRGLGLRWQIHLIVAALMGLFVAAVIALQIDATRRSVREEIVAANRVAGQLLQRVGWIYTNAGPEALVGFLQQLGRVRANDIRLESDDGRSLFVSPPPTYKQGRDAPAWYTGLVTPPLQRQVIALPGGRLTVEAEPSRAILDGWDDFVRLAGAGATVLVLLNIGVFWLLGRALKPLPTIVSGLSQLEKGDYAARLPALPGRDVGVIGQAVNQLAEAIEAEIQARLRAYEAERTLEESREFSRRLEAHTEAERRAIARELHDEFAQSVTAIRTLARTIHTRLGERDATATQAAGMIADEAARLYEAMHGLIPRLAPPALDDLGLADALTELADASRSRFNDVGIDLALSGLEQSRSLPAEPARAAYRVAQEALTNALRHSGASRISVRAEADPQSLRLTIDDNGRGLPEDWARRGHYGLRGLRERVATLEGRLTLGERPEGGGTRVEAWLPLERDWSSRPPGSLARTHDDTAAGRETSR</sequence>
<evidence type="ECO:0000256" key="4">
    <source>
        <dbReference type="ARBA" id="ARBA00022553"/>
    </source>
</evidence>
<dbReference type="Pfam" id="PF07730">
    <property type="entry name" value="HisKA_3"/>
    <property type="match status" value="1"/>
</dbReference>
<dbReference type="Pfam" id="PF02518">
    <property type="entry name" value="HATPase_c"/>
    <property type="match status" value="1"/>
</dbReference>
<dbReference type="Gene3D" id="1.20.5.1930">
    <property type="match status" value="1"/>
</dbReference>
<reference evidence="12 13" key="1">
    <citation type="submission" date="2019-02" db="EMBL/GenBank/DDBJ databases">
        <title>Complete Genome Sequence and Methylome Analysis of Sphaerotilus natans subsp. sulfidivorans D-507.</title>
        <authorList>
            <person name="Fomenkov A."/>
            <person name="Gridneva E."/>
            <person name="Smolyakov D."/>
            <person name="Dubinina G."/>
            <person name="Vincze T."/>
            <person name="Grabovich M."/>
            <person name="Roberts R.J."/>
        </authorList>
    </citation>
    <scope>NUCLEOTIDE SEQUENCE [LARGE SCALE GENOMIC DNA]</scope>
    <source>
        <strain evidence="12 13">D-507</strain>
    </source>
</reference>
<evidence type="ECO:0000256" key="3">
    <source>
        <dbReference type="ARBA" id="ARBA00012438"/>
    </source>
</evidence>
<evidence type="ECO:0000259" key="10">
    <source>
        <dbReference type="PROSITE" id="PS50109"/>
    </source>
</evidence>
<feature type="compositionally biased region" description="Basic and acidic residues" evidence="8">
    <location>
        <begin position="502"/>
        <end position="515"/>
    </location>
</feature>
<feature type="transmembrane region" description="Helical" evidence="9">
    <location>
        <begin position="45"/>
        <end position="65"/>
    </location>
</feature>
<dbReference type="SUPFAM" id="SSF55874">
    <property type="entry name" value="ATPase domain of HSP90 chaperone/DNA topoisomerase II/histidine kinase"/>
    <property type="match status" value="1"/>
</dbReference>
<dbReference type="Gene3D" id="3.30.565.10">
    <property type="entry name" value="Histidine kinase-like ATPase, C-terminal domain"/>
    <property type="match status" value="1"/>
</dbReference>
<dbReference type="InterPro" id="IPR036890">
    <property type="entry name" value="HATPase_C_sf"/>
</dbReference>
<dbReference type="Gene3D" id="6.10.340.10">
    <property type="match status" value="1"/>
</dbReference>
<evidence type="ECO:0000256" key="9">
    <source>
        <dbReference type="SAM" id="Phobius"/>
    </source>
</evidence>
<dbReference type="PROSITE" id="PS50109">
    <property type="entry name" value="HIS_KIN"/>
    <property type="match status" value="1"/>
</dbReference>
<organism evidence="12 13">
    <name type="scientific">Sphaerotilus sulfidivorans</name>
    <dbReference type="NCBI Taxonomy" id="639200"/>
    <lineage>
        <taxon>Bacteria</taxon>
        <taxon>Pseudomonadati</taxon>
        <taxon>Pseudomonadota</taxon>
        <taxon>Betaproteobacteria</taxon>
        <taxon>Burkholderiales</taxon>
        <taxon>Sphaerotilaceae</taxon>
        <taxon>Sphaerotilus</taxon>
    </lineage>
</organism>
<evidence type="ECO:0000313" key="12">
    <source>
        <dbReference type="EMBL" id="QEN02080.1"/>
    </source>
</evidence>
<dbReference type="InterPro" id="IPR005467">
    <property type="entry name" value="His_kinase_dom"/>
</dbReference>
<dbReference type="OrthoDB" id="9782588at2"/>
<accession>A0A5C1Q4M8</accession>
<comment type="catalytic activity">
    <reaction evidence="1">
        <text>ATP + protein L-histidine = ADP + protein N-phospho-L-histidine.</text>
        <dbReference type="EC" id="2.7.13.3"/>
    </reaction>
</comment>
<dbReference type="Proteomes" id="UP000323522">
    <property type="component" value="Chromosome"/>
</dbReference>
<keyword evidence="9" id="KW-0812">Transmembrane</keyword>
<feature type="region of interest" description="Disordered" evidence="8">
    <location>
        <begin position="493"/>
        <end position="515"/>
    </location>
</feature>
<evidence type="ECO:0000256" key="1">
    <source>
        <dbReference type="ARBA" id="ARBA00000085"/>
    </source>
</evidence>
<dbReference type="SMART" id="SM00387">
    <property type="entry name" value="HATPase_c"/>
    <property type="match status" value="1"/>
</dbReference>
<dbReference type="CDD" id="cd16917">
    <property type="entry name" value="HATPase_UhpB-NarQ-NarX-like"/>
    <property type="match status" value="1"/>
</dbReference>
<dbReference type="PANTHER" id="PTHR24421:SF58">
    <property type="entry name" value="SIGNAL TRANSDUCTION HISTIDINE-PROTEIN KINASE_PHOSPHATASE UHPB"/>
    <property type="match status" value="1"/>
</dbReference>
<feature type="domain" description="HAMP" evidence="11">
    <location>
        <begin position="207"/>
        <end position="259"/>
    </location>
</feature>
<proteinExistence type="predicted"/>
<protein>
    <recommendedName>
        <fullName evidence="3">histidine kinase</fullName>
        <ecNumber evidence="3">2.7.13.3</ecNumber>
    </recommendedName>
</protein>
<keyword evidence="5" id="KW-0808">Transferase</keyword>
<dbReference type="GO" id="GO:0000155">
    <property type="term" value="F:phosphorelay sensor kinase activity"/>
    <property type="evidence" value="ECO:0007669"/>
    <property type="project" value="InterPro"/>
</dbReference>
<dbReference type="Pfam" id="PF00672">
    <property type="entry name" value="HAMP"/>
    <property type="match status" value="1"/>
</dbReference>
<dbReference type="InterPro" id="IPR011712">
    <property type="entry name" value="Sig_transdc_His_kin_sub3_dim/P"/>
</dbReference>
<dbReference type="PROSITE" id="PS50885">
    <property type="entry name" value="HAMP"/>
    <property type="match status" value="1"/>
</dbReference>
<gene>
    <name evidence="12" type="ORF">EWH46_15770</name>
</gene>
<feature type="domain" description="Histidine kinase" evidence="10">
    <location>
        <begin position="295"/>
        <end position="490"/>
    </location>
</feature>
<evidence type="ECO:0000256" key="6">
    <source>
        <dbReference type="ARBA" id="ARBA00022777"/>
    </source>
</evidence>
<keyword evidence="7" id="KW-0902">Two-component regulatory system</keyword>
<evidence type="ECO:0000256" key="8">
    <source>
        <dbReference type="SAM" id="MobiDB-lite"/>
    </source>
</evidence>
<dbReference type="EMBL" id="CP035708">
    <property type="protein sequence ID" value="QEN02080.1"/>
    <property type="molecule type" value="Genomic_DNA"/>
</dbReference>
<dbReference type="InterPro" id="IPR003594">
    <property type="entry name" value="HATPase_dom"/>
</dbReference>
<keyword evidence="9" id="KW-1133">Transmembrane helix</keyword>
<comment type="subcellular location">
    <subcellularLocation>
        <location evidence="2">Membrane</location>
    </subcellularLocation>
</comment>
<dbReference type="EC" id="2.7.13.3" evidence="3"/>
<name>A0A5C1Q4M8_9BURK</name>